<dbReference type="GO" id="GO:0046872">
    <property type="term" value="F:metal ion binding"/>
    <property type="evidence" value="ECO:0007669"/>
    <property type="project" value="UniProtKB-KW"/>
</dbReference>
<keyword evidence="3 10" id="KW-0132">Cell division</keyword>
<keyword evidence="13" id="KW-1185">Reference proteome</keyword>
<dbReference type="GO" id="GO:0005525">
    <property type="term" value="F:GTP binding"/>
    <property type="evidence" value="ECO:0007669"/>
    <property type="project" value="UniProtKB-UniRule"/>
</dbReference>
<comment type="cofactor">
    <cofactor evidence="1">
        <name>Mg(2+)</name>
        <dbReference type="ChEBI" id="CHEBI:18420"/>
    </cofactor>
</comment>
<sequence>MFKIKNADFVISAVKKNQYPQTGLPEVAFVGRSNVGKSSIINALTNRRKLAKVSQTPGKTRLINFFIINNNEFYLVDLPGYGYAKVSKAEKESWGKTIETYLKGREELKRVILLVDSRHKPTADDIQMHEWIKFYGYDEVIIATKSDKLSNNEQKKSEKVIRETLKLTKEDKLYFFSSLNKKGKDELVDKLFCDINSNVIDGEVTSN</sequence>
<evidence type="ECO:0000256" key="10">
    <source>
        <dbReference type="HAMAP-Rule" id="MF_00321"/>
    </source>
</evidence>
<dbReference type="GO" id="GO:0000917">
    <property type="term" value="P:division septum assembly"/>
    <property type="evidence" value="ECO:0007669"/>
    <property type="project" value="UniProtKB-KW"/>
</dbReference>
<dbReference type="EMBL" id="CP016786">
    <property type="protein sequence ID" value="ASW43777.1"/>
    <property type="molecule type" value="Genomic_DNA"/>
</dbReference>
<feature type="domain" description="EngB-type G" evidence="11">
    <location>
        <begin position="23"/>
        <end position="197"/>
    </location>
</feature>
<gene>
    <name evidence="10" type="primary">engB</name>
    <name evidence="12" type="ORF">BEN51_09865</name>
</gene>
<dbReference type="FunFam" id="3.40.50.300:FF:000098">
    <property type="entry name" value="Probable GTP-binding protein EngB"/>
    <property type="match status" value="1"/>
</dbReference>
<dbReference type="Pfam" id="PF01926">
    <property type="entry name" value="MMR_HSR1"/>
    <property type="match status" value="1"/>
</dbReference>
<reference evidence="12 13" key="1">
    <citation type="submission" date="2016-08" db="EMBL/GenBank/DDBJ databases">
        <title>Complete Genome Sequence Of The Indigo Reducing Clostridium isatidis DSM15098.</title>
        <authorList>
            <person name="Little G.T."/>
            <person name="Minton N.P."/>
        </authorList>
    </citation>
    <scope>NUCLEOTIDE SEQUENCE [LARGE SCALE GENOMIC DNA]</scope>
    <source>
        <strain evidence="12 13">DSM 15098</strain>
    </source>
</reference>
<accession>A0A343JE19</accession>
<keyword evidence="6" id="KW-0460">Magnesium</keyword>
<dbReference type="InterPro" id="IPR027417">
    <property type="entry name" value="P-loop_NTPase"/>
</dbReference>
<comment type="function">
    <text evidence="10">Necessary for normal cell division and for the maintenance of normal septation.</text>
</comment>
<dbReference type="CDD" id="cd01876">
    <property type="entry name" value="YihA_EngB"/>
    <property type="match status" value="1"/>
</dbReference>
<dbReference type="SUPFAM" id="SSF52540">
    <property type="entry name" value="P-loop containing nucleoside triphosphate hydrolases"/>
    <property type="match status" value="1"/>
</dbReference>
<keyword evidence="9 10" id="KW-0131">Cell cycle</keyword>
<protein>
    <recommendedName>
        <fullName evidence="10">Probable GTP-binding protein EngB</fullName>
    </recommendedName>
</protein>
<evidence type="ECO:0000256" key="6">
    <source>
        <dbReference type="ARBA" id="ARBA00022842"/>
    </source>
</evidence>
<dbReference type="KEGG" id="cia:BEN51_09865"/>
<keyword evidence="7 10" id="KW-0342">GTP-binding</keyword>
<evidence type="ECO:0000256" key="3">
    <source>
        <dbReference type="ARBA" id="ARBA00022618"/>
    </source>
</evidence>
<evidence type="ECO:0000256" key="9">
    <source>
        <dbReference type="ARBA" id="ARBA00023306"/>
    </source>
</evidence>
<dbReference type="GO" id="GO:0005829">
    <property type="term" value="C:cytosol"/>
    <property type="evidence" value="ECO:0007669"/>
    <property type="project" value="TreeGrafter"/>
</dbReference>
<name>A0A343JE19_9CLOT</name>
<dbReference type="NCBIfam" id="TIGR03598">
    <property type="entry name" value="GTPase_YsxC"/>
    <property type="match status" value="1"/>
</dbReference>
<dbReference type="Gene3D" id="3.40.50.300">
    <property type="entry name" value="P-loop containing nucleotide triphosphate hydrolases"/>
    <property type="match status" value="1"/>
</dbReference>
<keyword evidence="4" id="KW-0479">Metal-binding</keyword>
<dbReference type="OrthoDB" id="9804921at2"/>
<evidence type="ECO:0000256" key="5">
    <source>
        <dbReference type="ARBA" id="ARBA00022741"/>
    </source>
</evidence>
<dbReference type="PROSITE" id="PS51706">
    <property type="entry name" value="G_ENGB"/>
    <property type="match status" value="1"/>
</dbReference>
<evidence type="ECO:0000313" key="12">
    <source>
        <dbReference type="EMBL" id="ASW43777.1"/>
    </source>
</evidence>
<organism evidence="12 13">
    <name type="scientific">Clostridium isatidis</name>
    <dbReference type="NCBI Taxonomy" id="182773"/>
    <lineage>
        <taxon>Bacteria</taxon>
        <taxon>Bacillati</taxon>
        <taxon>Bacillota</taxon>
        <taxon>Clostridia</taxon>
        <taxon>Eubacteriales</taxon>
        <taxon>Clostridiaceae</taxon>
        <taxon>Clostridium</taxon>
    </lineage>
</organism>
<dbReference type="PANTHER" id="PTHR11649">
    <property type="entry name" value="MSS1/TRME-RELATED GTP-BINDING PROTEIN"/>
    <property type="match status" value="1"/>
</dbReference>
<comment type="similarity">
    <text evidence="2 10">Belongs to the TRAFAC class TrmE-Era-EngA-EngB-Septin-like GTPase superfamily. EngB GTPase family.</text>
</comment>
<evidence type="ECO:0000256" key="4">
    <source>
        <dbReference type="ARBA" id="ARBA00022723"/>
    </source>
</evidence>
<evidence type="ECO:0000256" key="2">
    <source>
        <dbReference type="ARBA" id="ARBA00009638"/>
    </source>
</evidence>
<dbReference type="InterPro" id="IPR030393">
    <property type="entry name" value="G_ENGB_dom"/>
</dbReference>
<evidence type="ECO:0000313" key="13">
    <source>
        <dbReference type="Proteomes" id="UP000264883"/>
    </source>
</evidence>
<keyword evidence="8 10" id="KW-0717">Septation</keyword>
<dbReference type="AlphaFoldDB" id="A0A343JE19"/>
<dbReference type="RefSeq" id="WP_119865911.1">
    <property type="nucleotide sequence ID" value="NZ_CP016786.1"/>
</dbReference>
<dbReference type="HAMAP" id="MF_00321">
    <property type="entry name" value="GTPase_EngB"/>
    <property type="match status" value="1"/>
</dbReference>
<evidence type="ECO:0000256" key="7">
    <source>
        <dbReference type="ARBA" id="ARBA00023134"/>
    </source>
</evidence>
<proteinExistence type="inferred from homology"/>
<keyword evidence="5 10" id="KW-0547">Nucleotide-binding</keyword>
<evidence type="ECO:0000256" key="8">
    <source>
        <dbReference type="ARBA" id="ARBA00023210"/>
    </source>
</evidence>
<dbReference type="InterPro" id="IPR006073">
    <property type="entry name" value="GTP-bd"/>
</dbReference>
<evidence type="ECO:0000259" key="11">
    <source>
        <dbReference type="PROSITE" id="PS51706"/>
    </source>
</evidence>
<dbReference type="PANTHER" id="PTHR11649:SF13">
    <property type="entry name" value="ENGB-TYPE G DOMAIN-CONTAINING PROTEIN"/>
    <property type="match status" value="1"/>
</dbReference>
<dbReference type="Proteomes" id="UP000264883">
    <property type="component" value="Chromosome"/>
</dbReference>
<dbReference type="InterPro" id="IPR019987">
    <property type="entry name" value="GTP-bd_ribosome_bio_YsxC"/>
</dbReference>
<evidence type="ECO:0000256" key="1">
    <source>
        <dbReference type="ARBA" id="ARBA00001946"/>
    </source>
</evidence>